<dbReference type="PANTHER" id="PTHR44846">
    <property type="entry name" value="MANNOSYL-D-GLYCERATE TRANSPORT/METABOLISM SYSTEM REPRESSOR MNGR-RELATED"/>
    <property type="match status" value="1"/>
</dbReference>
<evidence type="ECO:0000313" key="6">
    <source>
        <dbReference type="Proteomes" id="UP000640489"/>
    </source>
</evidence>
<dbReference type="GO" id="GO:0003677">
    <property type="term" value="F:DNA binding"/>
    <property type="evidence" value="ECO:0007669"/>
    <property type="project" value="UniProtKB-KW"/>
</dbReference>
<dbReference type="Proteomes" id="UP000640489">
    <property type="component" value="Unassembled WGS sequence"/>
</dbReference>
<dbReference type="GO" id="GO:0045892">
    <property type="term" value="P:negative regulation of DNA-templated transcription"/>
    <property type="evidence" value="ECO:0007669"/>
    <property type="project" value="TreeGrafter"/>
</dbReference>
<dbReference type="SMART" id="SM00866">
    <property type="entry name" value="UTRA"/>
    <property type="match status" value="1"/>
</dbReference>
<proteinExistence type="predicted"/>
<dbReference type="EMBL" id="JADKPN010000012">
    <property type="protein sequence ID" value="MBF4765031.1"/>
    <property type="molecule type" value="Genomic_DNA"/>
</dbReference>
<dbReference type="Pfam" id="PF07702">
    <property type="entry name" value="UTRA"/>
    <property type="match status" value="1"/>
</dbReference>
<dbReference type="Gene3D" id="3.40.1410.10">
    <property type="entry name" value="Chorismate lyase-like"/>
    <property type="match status" value="1"/>
</dbReference>
<name>A0A930VG86_9ACTN</name>
<dbReference type="GO" id="GO:0003700">
    <property type="term" value="F:DNA-binding transcription factor activity"/>
    <property type="evidence" value="ECO:0007669"/>
    <property type="project" value="InterPro"/>
</dbReference>
<keyword evidence="6" id="KW-1185">Reference proteome</keyword>
<dbReference type="PANTHER" id="PTHR44846:SF1">
    <property type="entry name" value="MANNOSYL-D-GLYCERATE TRANSPORT_METABOLISM SYSTEM REPRESSOR MNGR-RELATED"/>
    <property type="match status" value="1"/>
</dbReference>
<comment type="caution">
    <text evidence="5">The sequence shown here is derived from an EMBL/GenBank/DDBJ whole genome shotgun (WGS) entry which is preliminary data.</text>
</comment>
<reference evidence="5" key="1">
    <citation type="submission" date="2020-11" db="EMBL/GenBank/DDBJ databases">
        <title>Nocardioides sp. nov., isolated from Soil of Cynanchum wilfordii Hemsley rhizosphere.</title>
        <authorList>
            <person name="Lee J.-S."/>
            <person name="Suh M.K."/>
            <person name="Kim J.-S."/>
        </authorList>
    </citation>
    <scope>NUCLEOTIDE SEQUENCE</scope>
    <source>
        <strain evidence="5">KCTC 19275</strain>
    </source>
</reference>
<dbReference type="InterPro" id="IPR028978">
    <property type="entry name" value="Chorismate_lyase_/UTRA_dom_sf"/>
</dbReference>
<gene>
    <name evidence="5" type="ORF">ISU07_18010</name>
</gene>
<evidence type="ECO:0000256" key="1">
    <source>
        <dbReference type="ARBA" id="ARBA00023015"/>
    </source>
</evidence>
<evidence type="ECO:0000256" key="3">
    <source>
        <dbReference type="ARBA" id="ARBA00023163"/>
    </source>
</evidence>
<keyword evidence="1" id="KW-0805">Transcription regulation</keyword>
<dbReference type="SUPFAM" id="SSF64288">
    <property type="entry name" value="Chorismate lyase-like"/>
    <property type="match status" value="1"/>
</dbReference>
<dbReference type="InterPro" id="IPR036390">
    <property type="entry name" value="WH_DNA-bd_sf"/>
</dbReference>
<evidence type="ECO:0000313" key="5">
    <source>
        <dbReference type="EMBL" id="MBF4765031.1"/>
    </source>
</evidence>
<dbReference type="PROSITE" id="PS50949">
    <property type="entry name" value="HTH_GNTR"/>
    <property type="match status" value="1"/>
</dbReference>
<dbReference type="Gene3D" id="1.10.10.10">
    <property type="entry name" value="Winged helix-like DNA-binding domain superfamily/Winged helix DNA-binding domain"/>
    <property type="match status" value="1"/>
</dbReference>
<dbReference type="AlphaFoldDB" id="A0A930VG86"/>
<dbReference type="InterPro" id="IPR000524">
    <property type="entry name" value="Tscrpt_reg_HTH_GntR"/>
</dbReference>
<sequence>MSLADSVVSIGPAAERVRRQLLDQIQHGLLRPGERLGAERSLAEKMGVSRSTMRQALGALESAGAVRRVPGRGGGTFVRAQKVERDLSRVVGVPALLRAQGMTSGSRIINTAITEADEETLAALELGDGAYVVDVVRIRLADGLPISLEHVRLPAERFPQLLDLPLGGSLYDLLEKHYATVPGEAEEHIEVVAASDDEASILGTDPGAPLLSITRTTKDADGVVFEYSHDLFRADRTVISVRTPATPRSTQDGAGRVVALRHRVKS</sequence>
<feature type="domain" description="HTH gntR-type" evidence="4">
    <location>
        <begin position="11"/>
        <end position="81"/>
    </location>
</feature>
<organism evidence="5 6">
    <name type="scientific">Nocardioides islandensis</name>
    <dbReference type="NCBI Taxonomy" id="433663"/>
    <lineage>
        <taxon>Bacteria</taxon>
        <taxon>Bacillati</taxon>
        <taxon>Actinomycetota</taxon>
        <taxon>Actinomycetes</taxon>
        <taxon>Propionibacteriales</taxon>
        <taxon>Nocardioidaceae</taxon>
        <taxon>Nocardioides</taxon>
    </lineage>
</organism>
<keyword evidence="3" id="KW-0804">Transcription</keyword>
<dbReference type="CDD" id="cd07377">
    <property type="entry name" value="WHTH_GntR"/>
    <property type="match status" value="1"/>
</dbReference>
<dbReference type="PRINTS" id="PR00035">
    <property type="entry name" value="HTHGNTR"/>
</dbReference>
<dbReference type="InterPro" id="IPR036388">
    <property type="entry name" value="WH-like_DNA-bd_sf"/>
</dbReference>
<evidence type="ECO:0000259" key="4">
    <source>
        <dbReference type="PROSITE" id="PS50949"/>
    </source>
</evidence>
<dbReference type="Pfam" id="PF00392">
    <property type="entry name" value="GntR"/>
    <property type="match status" value="1"/>
</dbReference>
<accession>A0A930VG86</accession>
<dbReference type="InterPro" id="IPR011663">
    <property type="entry name" value="UTRA"/>
</dbReference>
<protein>
    <submittedName>
        <fullName evidence="5">GntR family transcriptional regulator</fullName>
    </submittedName>
</protein>
<dbReference type="SUPFAM" id="SSF46785">
    <property type="entry name" value="Winged helix' DNA-binding domain"/>
    <property type="match status" value="1"/>
</dbReference>
<keyword evidence="2" id="KW-0238">DNA-binding</keyword>
<dbReference type="InterPro" id="IPR050679">
    <property type="entry name" value="Bact_HTH_transcr_reg"/>
</dbReference>
<dbReference type="SMART" id="SM00345">
    <property type="entry name" value="HTH_GNTR"/>
    <property type="match status" value="1"/>
</dbReference>
<evidence type="ECO:0000256" key="2">
    <source>
        <dbReference type="ARBA" id="ARBA00023125"/>
    </source>
</evidence>